<dbReference type="Proteomes" id="UP000235371">
    <property type="component" value="Unassembled WGS sequence"/>
</dbReference>
<protein>
    <submittedName>
        <fullName evidence="1">Uncharacterized protein</fullName>
    </submittedName>
</protein>
<evidence type="ECO:0000313" key="2">
    <source>
        <dbReference type="Proteomes" id="UP000235371"/>
    </source>
</evidence>
<dbReference type="EMBL" id="KZ613919">
    <property type="protein sequence ID" value="PMD49882.1"/>
    <property type="molecule type" value="Genomic_DNA"/>
</dbReference>
<organism evidence="1 2">
    <name type="scientific">Hyaloscypha bicolor E</name>
    <dbReference type="NCBI Taxonomy" id="1095630"/>
    <lineage>
        <taxon>Eukaryota</taxon>
        <taxon>Fungi</taxon>
        <taxon>Dikarya</taxon>
        <taxon>Ascomycota</taxon>
        <taxon>Pezizomycotina</taxon>
        <taxon>Leotiomycetes</taxon>
        <taxon>Helotiales</taxon>
        <taxon>Hyaloscyphaceae</taxon>
        <taxon>Hyaloscypha</taxon>
        <taxon>Hyaloscypha bicolor</taxon>
    </lineage>
</organism>
<proteinExistence type="predicted"/>
<dbReference type="AlphaFoldDB" id="A0A2J6SGH8"/>
<evidence type="ECO:0000313" key="1">
    <source>
        <dbReference type="EMBL" id="PMD49882.1"/>
    </source>
</evidence>
<reference evidence="1 2" key="1">
    <citation type="submission" date="2016-04" db="EMBL/GenBank/DDBJ databases">
        <title>A degradative enzymes factory behind the ericoid mycorrhizal symbiosis.</title>
        <authorList>
            <consortium name="DOE Joint Genome Institute"/>
            <person name="Martino E."/>
            <person name="Morin E."/>
            <person name="Grelet G."/>
            <person name="Kuo A."/>
            <person name="Kohler A."/>
            <person name="Daghino S."/>
            <person name="Barry K."/>
            <person name="Choi C."/>
            <person name="Cichocki N."/>
            <person name="Clum A."/>
            <person name="Copeland A."/>
            <person name="Hainaut M."/>
            <person name="Haridas S."/>
            <person name="Labutti K."/>
            <person name="Lindquist E."/>
            <person name="Lipzen A."/>
            <person name="Khouja H.-R."/>
            <person name="Murat C."/>
            <person name="Ohm R."/>
            <person name="Olson A."/>
            <person name="Spatafora J."/>
            <person name="Veneault-Fourrey C."/>
            <person name="Henrissat B."/>
            <person name="Grigoriev I."/>
            <person name="Martin F."/>
            <person name="Perotto S."/>
        </authorList>
    </citation>
    <scope>NUCLEOTIDE SEQUENCE [LARGE SCALE GENOMIC DNA]</scope>
    <source>
        <strain evidence="1 2">E</strain>
    </source>
</reference>
<dbReference type="GeneID" id="36579688"/>
<sequence>MFSLIPRTITTLHDSESRKMLEIRYNRLVLVRFRGCPSIILIGICSMFGTQGCRQGGPKFWLHQVIITFLNIHYLERGRFAYSAVQTVEYPSPL</sequence>
<keyword evidence="2" id="KW-1185">Reference proteome</keyword>
<accession>A0A2J6SGH8</accession>
<gene>
    <name evidence="1" type="ORF">K444DRAFT_285095</name>
</gene>
<dbReference type="RefSeq" id="XP_024726786.1">
    <property type="nucleotide sequence ID" value="XM_024871606.1"/>
</dbReference>
<dbReference type="InParanoid" id="A0A2J6SGH8"/>
<name>A0A2J6SGH8_9HELO</name>